<dbReference type="AlphaFoldDB" id="A0A0G0Y6G1"/>
<keyword evidence="1" id="KW-0812">Transmembrane</keyword>
<evidence type="ECO:0000313" key="2">
    <source>
        <dbReference type="EMBL" id="KKS05046.1"/>
    </source>
</evidence>
<organism evidence="2 3">
    <name type="scientific">Candidatus Curtissbacteria bacterium GW2011_GWA2_41_24</name>
    <dbReference type="NCBI Taxonomy" id="1618411"/>
    <lineage>
        <taxon>Bacteria</taxon>
        <taxon>Candidatus Curtissiibacteriota</taxon>
    </lineage>
</organism>
<sequence length="160" mass="18890">MDSPKSLEELDKIIESQKQHREIEYERRKWLFAISGFSHLSFGINTFPDLIEKDKDFWKILPVVWLIFVVLIGSVFLLIRETNTPDYIPLAFIPVIFLVLRLFLGIYAYQRIKIAFPDYEMGSIKFILRFLIPYDLINFRIISLLVIAFGLLILYLLSKV</sequence>
<evidence type="ECO:0000313" key="3">
    <source>
        <dbReference type="Proteomes" id="UP000034493"/>
    </source>
</evidence>
<dbReference type="Proteomes" id="UP000034493">
    <property type="component" value="Unassembled WGS sequence"/>
</dbReference>
<feature type="transmembrane region" description="Helical" evidence="1">
    <location>
        <begin position="91"/>
        <end position="109"/>
    </location>
</feature>
<feature type="transmembrane region" description="Helical" evidence="1">
    <location>
        <begin position="60"/>
        <end position="79"/>
    </location>
</feature>
<feature type="transmembrane region" description="Helical" evidence="1">
    <location>
        <begin position="130"/>
        <end position="157"/>
    </location>
</feature>
<reference evidence="2 3" key="1">
    <citation type="journal article" date="2015" name="Nature">
        <title>rRNA introns, odd ribosomes, and small enigmatic genomes across a large radiation of phyla.</title>
        <authorList>
            <person name="Brown C.T."/>
            <person name="Hug L.A."/>
            <person name="Thomas B.C."/>
            <person name="Sharon I."/>
            <person name="Castelle C.J."/>
            <person name="Singh A."/>
            <person name="Wilkins M.J."/>
            <person name="Williams K.H."/>
            <person name="Banfield J.F."/>
        </authorList>
    </citation>
    <scope>NUCLEOTIDE SEQUENCE [LARGE SCALE GENOMIC DNA]</scope>
</reference>
<accession>A0A0G0Y6G1</accession>
<name>A0A0G0Y6G1_9BACT</name>
<keyword evidence="1" id="KW-0472">Membrane</keyword>
<evidence type="ECO:0000256" key="1">
    <source>
        <dbReference type="SAM" id="Phobius"/>
    </source>
</evidence>
<proteinExistence type="predicted"/>
<gene>
    <name evidence="2" type="ORF">UU56_C0001G0013</name>
</gene>
<comment type="caution">
    <text evidence="2">The sequence shown here is derived from an EMBL/GenBank/DDBJ whole genome shotgun (WGS) entry which is preliminary data.</text>
</comment>
<protein>
    <submittedName>
        <fullName evidence="2">Uncharacterized protein</fullName>
    </submittedName>
</protein>
<dbReference type="EMBL" id="LCBC01000001">
    <property type="protein sequence ID" value="KKS05046.1"/>
    <property type="molecule type" value="Genomic_DNA"/>
</dbReference>
<keyword evidence="1" id="KW-1133">Transmembrane helix</keyword>